<keyword evidence="1" id="KW-0175">Coiled coil</keyword>
<dbReference type="GO" id="GO:0008270">
    <property type="term" value="F:zinc ion binding"/>
    <property type="evidence" value="ECO:0007669"/>
    <property type="project" value="InterPro"/>
</dbReference>
<gene>
    <name evidence="3" type="ORF">DIJDKDOB_00009</name>
</gene>
<proteinExistence type="predicted"/>
<evidence type="ECO:0000259" key="2">
    <source>
        <dbReference type="SMART" id="SM00507"/>
    </source>
</evidence>
<dbReference type="InterPro" id="IPR003615">
    <property type="entry name" value="HNH_nuc"/>
</dbReference>
<dbReference type="EMBL" id="MT631629">
    <property type="protein sequence ID" value="QNO55778.1"/>
    <property type="molecule type" value="Genomic_DNA"/>
</dbReference>
<feature type="coiled-coil region" evidence="1">
    <location>
        <begin position="70"/>
        <end position="97"/>
    </location>
</feature>
<dbReference type="GO" id="GO:0003676">
    <property type="term" value="F:nucleic acid binding"/>
    <property type="evidence" value="ECO:0007669"/>
    <property type="project" value="InterPro"/>
</dbReference>
<dbReference type="Pfam" id="PF01844">
    <property type="entry name" value="HNH"/>
    <property type="match status" value="1"/>
</dbReference>
<name>A0A7G9Z694_9EURY</name>
<evidence type="ECO:0000256" key="1">
    <source>
        <dbReference type="SAM" id="Coils"/>
    </source>
</evidence>
<dbReference type="AlphaFoldDB" id="A0A7G9Z694"/>
<dbReference type="SMART" id="SM00507">
    <property type="entry name" value="HNHc"/>
    <property type="match status" value="1"/>
</dbReference>
<evidence type="ECO:0000313" key="3">
    <source>
        <dbReference type="EMBL" id="QNO55778.1"/>
    </source>
</evidence>
<dbReference type="InterPro" id="IPR052892">
    <property type="entry name" value="NA-targeting_endonuclease"/>
</dbReference>
<accession>A0A7G9Z694</accession>
<dbReference type="PANTHER" id="PTHR33877:SF2">
    <property type="entry name" value="OS07G0170200 PROTEIN"/>
    <property type="match status" value="1"/>
</dbReference>
<sequence>MSEIRNMENWLKLKIFTRDNYTCQKCGYVYNQNDGYIGKYIECDHIIPIALGGAELDPKNLQTLCVKCHKEKTKEDIMKLAEIRREEKERLEAIELEKKRERYAQYWESLA</sequence>
<reference evidence="3" key="1">
    <citation type="submission" date="2020-06" db="EMBL/GenBank/DDBJ databases">
        <title>Unique genomic features of the anaerobic methanotrophic archaea.</title>
        <authorList>
            <person name="Chadwick G.L."/>
            <person name="Skennerton C.T."/>
            <person name="Laso-Perez R."/>
            <person name="Leu A.O."/>
            <person name="Speth D.R."/>
            <person name="Yu H."/>
            <person name="Morgan-Lang C."/>
            <person name="Hatzenpichler R."/>
            <person name="Goudeau D."/>
            <person name="Malmstrom R."/>
            <person name="Brazelton W.J."/>
            <person name="Woyke T."/>
            <person name="Hallam S.J."/>
            <person name="Tyson G.W."/>
            <person name="Wegener G."/>
            <person name="Boetius A."/>
            <person name="Orphan V."/>
        </authorList>
    </citation>
    <scope>NUCLEOTIDE SEQUENCE</scope>
</reference>
<dbReference type="CDD" id="cd00085">
    <property type="entry name" value="HNHc"/>
    <property type="match status" value="1"/>
</dbReference>
<dbReference type="GO" id="GO:0004519">
    <property type="term" value="F:endonuclease activity"/>
    <property type="evidence" value="ECO:0007669"/>
    <property type="project" value="InterPro"/>
</dbReference>
<dbReference type="InterPro" id="IPR002711">
    <property type="entry name" value="HNH"/>
</dbReference>
<dbReference type="Gene3D" id="1.10.30.50">
    <property type="match status" value="1"/>
</dbReference>
<protein>
    <recommendedName>
        <fullName evidence="2">HNH nuclease domain-containing protein</fullName>
    </recommendedName>
</protein>
<organism evidence="3">
    <name type="scientific">Candidatus Methanophaga sp. ANME-1 ERB7</name>
    <dbReference type="NCBI Taxonomy" id="2759913"/>
    <lineage>
        <taxon>Archaea</taxon>
        <taxon>Methanobacteriati</taxon>
        <taxon>Methanobacteriota</taxon>
        <taxon>Stenosarchaea group</taxon>
        <taxon>Methanomicrobia</taxon>
        <taxon>Candidatus Methanophagales</taxon>
        <taxon>Candidatus Methanophagaceae</taxon>
        <taxon>Candidatus Methanophaga</taxon>
    </lineage>
</organism>
<feature type="domain" description="HNH nuclease" evidence="2">
    <location>
        <begin position="10"/>
        <end position="70"/>
    </location>
</feature>
<dbReference type="PANTHER" id="PTHR33877">
    <property type="entry name" value="SLL1193 PROTEIN"/>
    <property type="match status" value="1"/>
</dbReference>